<keyword evidence="3" id="KW-0732">Signal</keyword>
<protein>
    <recommendedName>
        <fullName evidence="1">diguanylate cyclase</fullName>
        <ecNumber evidence="1">2.7.7.65</ecNumber>
    </recommendedName>
</protein>
<dbReference type="SUPFAM" id="SSF48452">
    <property type="entry name" value="TPR-like"/>
    <property type="match status" value="1"/>
</dbReference>
<dbReference type="GO" id="GO:0052621">
    <property type="term" value="F:diguanylate cyclase activity"/>
    <property type="evidence" value="ECO:0007669"/>
    <property type="project" value="UniProtKB-EC"/>
</dbReference>
<dbReference type="SUPFAM" id="SSF55073">
    <property type="entry name" value="Nucleotide cyclase"/>
    <property type="match status" value="1"/>
</dbReference>
<reference evidence="5 6" key="1">
    <citation type="submission" date="2013-09" db="EMBL/GenBank/DDBJ databases">
        <title>Genome sequencing of Arenimonas metalli.</title>
        <authorList>
            <person name="Chen F."/>
            <person name="Wang G."/>
        </authorList>
    </citation>
    <scope>NUCLEOTIDE SEQUENCE [LARGE SCALE GENOMIC DNA]</scope>
    <source>
        <strain evidence="5 6">CF5-1</strain>
    </source>
</reference>
<dbReference type="GO" id="GO:1902201">
    <property type="term" value="P:negative regulation of bacterial-type flagellum-dependent cell motility"/>
    <property type="evidence" value="ECO:0007669"/>
    <property type="project" value="TreeGrafter"/>
</dbReference>
<accession>A0A091BQ67</accession>
<dbReference type="AlphaFoldDB" id="A0A091BQ67"/>
<evidence type="ECO:0000256" key="2">
    <source>
        <dbReference type="ARBA" id="ARBA00034247"/>
    </source>
</evidence>
<proteinExistence type="predicted"/>
<dbReference type="Gene3D" id="3.30.70.270">
    <property type="match status" value="1"/>
</dbReference>
<dbReference type="STRING" id="1384056.N787_10445"/>
<dbReference type="Proteomes" id="UP000029393">
    <property type="component" value="Unassembled WGS sequence"/>
</dbReference>
<dbReference type="InterPro" id="IPR050469">
    <property type="entry name" value="Diguanylate_Cyclase"/>
</dbReference>
<organism evidence="5 6">
    <name type="scientific">Arenimonas metalli CF5-1</name>
    <dbReference type="NCBI Taxonomy" id="1384056"/>
    <lineage>
        <taxon>Bacteria</taxon>
        <taxon>Pseudomonadati</taxon>
        <taxon>Pseudomonadota</taxon>
        <taxon>Gammaproteobacteria</taxon>
        <taxon>Lysobacterales</taxon>
        <taxon>Lysobacteraceae</taxon>
        <taxon>Arenimonas</taxon>
    </lineage>
</organism>
<gene>
    <name evidence="5" type="ORF">N787_10445</name>
</gene>
<dbReference type="InterPro" id="IPR011990">
    <property type="entry name" value="TPR-like_helical_dom_sf"/>
</dbReference>
<dbReference type="Pfam" id="PF00990">
    <property type="entry name" value="GGDEF"/>
    <property type="match status" value="1"/>
</dbReference>
<feature type="signal peptide" evidence="3">
    <location>
        <begin position="1"/>
        <end position="20"/>
    </location>
</feature>
<dbReference type="InterPro" id="IPR043128">
    <property type="entry name" value="Rev_trsase/Diguanyl_cyclase"/>
</dbReference>
<dbReference type="PANTHER" id="PTHR45138:SF9">
    <property type="entry name" value="DIGUANYLATE CYCLASE DGCM-RELATED"/>
    <property type="match status" value="1"/>
</dbReference>
<evidence type="ECO:0000256" key="3">
    <source>
        <dbReference type="SAM" id="SignalP"/>
    </source>
</evidence>
<name>A0A091BQ67_9GAMM</name>
<dbReference type="EMBL" id="AVCK01000016">
    <property type="protein sequence ID" value="KFN46440.1"/>
    <property type="molecule type" value="Genomic_DNA"/>
</dbReference>
<comment type="catalytic activity">
    <reaction evidence="2">
        <text>2 GTP = 3',3'-c-di-GMP + 2 diphosphate</text>
        <dbReference type="Rhea" id="RHEA:24898"/>
        <dbReference type="ChEBI" id="CHEBI:33019"/>
        <dbReference type="ChEBI" id="CHEBI:37565"/>
        <dbReference type="ChEBI" id="CHEBI:58805"/>
        <dbReference type="EC" id="2.7.7.65"/>
    </reaction>
</comment>
<dbReference type="eggNOG" id="COG2199">
    <property type="taxonomic scope" value="Bacteria"/>
</dbReference>
<feature type="chain" id="PRO_5001869942" description="diguanylate cyclase" evidence="3">
    <location>
        <begin position="21"/>
        <end position="659"/>
    </location>
</feature>
<sequence>MQTARQLGFALLLLAAAARAEVTLEAVRALPPLPETFPSDAALDARVDWLQARLAATGDDTERYRTQRLLFDEYYYERQDQAAAAVCRENPPLRLDFAYRERCILASVSEYEAYMPALLSLASEARQSPEKAAAAALLKDVAWRQSQWGDIAGAFENFEAALAIAPADNAELLGEIMMDTATSYIVNGDESYVRRGLALLADARVQMQRALDDPKDSSDKRYLGDKVVLTGFNSGIAYALHLSDYEKALASFAQVADQDSPYREDALVFAALSAAELGRFEAARAYLARSESEKGDASLSGPVAQQYLQCYRQITARRWDRGHPVDACLALKPETSLEVQLDVFKRLSESDDAATARAGLIGLKRLLVEKVEPQLRRRASGAASNAELMRLQRESDLKSVVLKQQEALQRERDETNAQRQNFFIALSLLLLMAALLAATRLRAKKRLAEQYEQLSLADALTHLGNRRYLEQHIGRELSLLNRMRHEDPAVSLGIYLFDIDHFKSVNDRFGHAAGDEVLVEMSRRIKVATRGADLLVRWGGEEFLLVARVDNGARCAQIADRILRAVNETPFEISGHGPLAVTCTIGAVTCPFIEGDNTPIWNELVGIADQALYLGKSGGRNRWLIVDNVRVAAAEDVGALLAQPLQQAVDAGLVSLRTS</sequence>
<dbReference type="InterPro" id="IPR000160">
    <property type="entry name" value="GGDEF_dom"/>
</dbReference>
<comment type="caution">
    <text evidence="5">The sequence shown here is derived from an EMBL/GenBank/DDBJ whole genome shotgun (WGS) entry which is preliminary data.</text>
</comment>
<dbReference type="PROSITE" id="PS50887">
    <property type="entry name" value="GGDEF"/>
    <property type="match status" value="1"/>
</dbReference>
<dbReference type="NCBIfam" id="TIGR00254">
    <property type="entry name" value="GGDEF"/>
    <property type="match status" value="1"/>
</dbReference>
<evidence type="ECO:0000313" key="5">
    <source>
        <dbReference type="EMBL" id="KFN46440.1"/>
    </source>
</evidence>
<dbReference type="SMART" id="SM00267">
    <property type="entry name" value="GGDEF"/>
    <property type="match status" value="1"/>
</dbReference>
<dbReference type="GO" id="GO:0005886">
    <property type="term" value="C:plasma membrane"/>
    <property type="evidence" value="ECO:0007669"/>
    <property type="project" value="TreeGrafter"/>
</dbReference>
<dbReference type="GO" id="GO:0043709">
    <property type="term" value="P:cell adhesion involved in single-species biofilm formation"/>
    <property type="evidence" value="ECO:0007669"/>
    <property type="project" value="TreeGrafter"/>
</dbReference>
<evidence type="ECO:0000313" key="6">
    <source>
        <dbReference type="Proteomes" id="UP000029393"/>
    </source>
</evidence>
<evidence type="ECO:0000256" key="1">
    <source>
        <dbReference type="ARBA" id="ARBA00012528"/>
    </source>
</evidence>
<dbReference type="EC" id="2.7.7.65" evidence="1"/>
<dbReference type="CDD" id="cd01949">
    <property type="entry name" value="GGDEF"/>
    <property type="match status" value="1"/>
</dbReference>
<keyword evidence="6" id="KW-1185">Reference proteome</keyword>
<dbReference type="PANTHER" id="PTHR45138">
    <property type="entry name" value="REGULATORY COMPONENTS OF SENSORY TRANSDUCTION SYSTEM"/>
    <property type="match status" value="1"/>
</dbReference>
<dbReference type="InterPro" id="IPR029787">
    <property type="entry name" value="Nucleotide_cyclase"/>
</dbReference>
<dbReference type="Gene3D" id="1.25.40.10">
    <property type="entry name" value="Tetratricopeptide repeat domain"/>
    <property type="match status" value="1"/>
</dbReference>
<evidence type="ECO:0000259" key="4">
    <source>
        <dbReference type="PROSITE" id="PS50887"/>
    </source>
</evidence>
<dbReference type="PATRIC" id="fig|1384056.3.peg.1307"/>
<feature type="domain" description="GGDEF" evidence="4">
    <location>
        <begin position="490"/>
        <end position="628"/>
    </location>
</feature>